<feature type="domain" description="Cleavage stimulation factor subunit 1 dimerisation" evidence="5">
    <location>
        <begin position="6"/>
        <end position="50"/>
    </location>
</feature>
<accession>A0A5B7IHL4</accession>
<comment type="caution">
    <text evidence="6">The sequence shown here is derived from an EMBL/GenBank/DDBJ whole genome shotgun (WGS) entry which is preliminary data.</text>
</comment>
<proteinExistence type="predicted"/>
<organism evidence="6 7">
    <name type="scientific">Portunus trituberculatus</name>
    <name type="common">Swimming crab</name>
    <name type="synonym">Neptunus trituberculatus</name>
    <dbReference type="NCBI Taxonomy" id="210409"/>
    <lineage>
        <taxon>Eukaryota</taxon>
        <taxon>Metazoa</taxon>
        <taxon>Ecdysozoa</taxon>
        <taxon>Arthropoda</taxon>
        <taxon>Crustacea</taxon>
        <taxon>Multicrustacea</taxon>
        <taxon>Malacostraca</taxon>
        <taxon>Eumalacostraca</taxon>
        <taxon>Eucarida</taxon>
        <taxon>Decapoda</taxon>
        <taxon>Pleocyemata</taxon>
        <taxon>Brachyura</taxon>
        <taxon>Eubrachyura</taxon>
        <taxon>Portunoidea</taxon>
        <taxon>Portunidae</taxon>
        <taxon>Portuninae</taxon>
        <taxon>Portunus</taxon>
    </lineage>
</organism>
<keyword evidence="7" id="KW-1185">Reference proteome</keyword>
<dbReference type="Gene3D" id="1.20.960.50">
    <property type="entry name" value="Cleavage stimulation factor subunit 1, dimerisation domain"/>
    <property type="match status" value="1"/>
</dbReference>
<dbReference type="PROSITE" id="PS50082">
    <property type="entry name" value="WD_REPEATS_2"/>
    <property type="match status" value="1"/>
</dbReference>
<dbReference type="EMBL" id="VSRR010055759">
    <property type="protein sequence ID" value="MPC81047.1"/>
    <property type="molecule type" value="Genomic_DNA"/>
</dbReference>
<dbReference type="AlphaFoldDB" id="A0A5B7IHL4"/>
<keyword evidence="2" id="KW-0507">mRNA processing</keyword>
<evidence type="ECO:0000256" key="4">
    <source>
        <dbReference type="PROSITE-ProRule" id="PRU00221"/>
    </source>
</evidence>
<gene>
    <name evidence="6" type="primary">CSTF1_0</name>
    <name evidence="6" type="ORF">E2C01_075647</name>
</gene>
<feature type="repeat" description="WD" evidence="4">
    <location>
        <begin position="91"/>
        <end position="121"/>
    </location>
</feature>
<keyword evidence="4" id="KW-0853">WD repeat</keyword>
<dbReference type="PANTHER" id="PTHR44133">
    <property type="entry name" value="CLEAVAGE STIMULATION FACTOR SUBUNIT 1"/>
    <property type="match status" value="1"/>
</dbReference>
<dbReference type="InterPro" id="IPR032028">
    <property type="entry name" value="CSTF1_dimer"/>
</dbReference>
<sequence length="153" mass="16886">MISIILFSQLFYDGHQNFAQELAASVDQEATAISPSDRLMNIIVIGLQHEHEVDRPLNRLEYTLGPGLDLEYETEPQTSAPEPAMYETAYVTSHKDKCRAAAFSMDGSLVATGSVDASIKVLLCCHVFYPLTGICLLSSRPFSYGKKARTHSD</sequence>
<dbReference type="InterPro" id="IPR044633">
    <property type="entry name" value="CstF1-like"/>
</dbReference>
<dbReference type="InterPro" id="IPR036322">
    <property type="entry name" value="WD40_repeat_dom_sf"/>
</dbReference>
<evidence type="ECO:0000313" key="7">
    <source>
        <dbReference type="Proteomes" id="UP000324222"/>
    </source>
</evidence>
<comment type="subcellular location">
    <subcellularLocation>
        <location evidence="1">Nucleus</location>
    </subcellularLocation>
</comment>
<dbReference type="OrthoDB" id="14421at2759"/>
<dbReference type="GO" id="GO:0003723">
    <property type="term" value="F:RNA binding"/>
    <property type="evidence" value="ECO:0007669"/>
    <property type="project" value="TreeGrafter"/>
</dbReference>
<evidence type="ECO:0000313" key="6">
    <source>
        <dbReference type="EMBL" id="MPC81047.1"/>
    </source>
</evidence>
<dbReference type="Proteomes" id="UP000324222">
    <property type="component" value="Unassembled WGS sequence"/>
</dbReference>
<name>A0A5B7IHL4_PORTR</name>
<dbReference type="Pfam" id="PF16699">
    <property type="entry name" value="CSTF1_dimer"/>
    <property type="match status" value="1"/>
</dbReference>
<dbReference type="InterPro" id="IPR001680">
    <property type="entry name" value="WD40_rpt"/>
</dbReference>
<dbReference type="GO" id="GO:0005848">
    <property type="term" value="C:mRNA cleavage stimulating factor complex"/>
    <property type="evidence" value="ECO:0007669"/>
    <property type="project" value="InterPro"/>
</dbReference>
<evidence type="ECO:0000256" key="1">
    <source>
        <dbReference type="ARBA" id="ARBA00004123"/>
    </source>
</evidence>
<evidence type="ECO:0000259" key="5">
    <source>
        <dbReference type="Pfam" id="PF16699"/>
    </source>
</evidence>
<reference evidence="6 7" key="1">
    <citation type="submission" date="2019-05" db="EMBL/GenBank/DDBJ databases">
        <title>Another draft genome of Portunus trituberculatus and its Hox gene families provides insights of decapod evolution.</title>
        <authorList>
            <person name="Jeong J.-H."/>
            <person name="Song I."/>
            <person name="Kim S."/>
            <person name="Choi T."/>
            <person name="Kim D."/>
            <person name="Ryu S."/>
            <person name="Kim W."/>
        </authorList>
    </citation>
    <scope>NUCLEOTIDE SEQUENCE [LARGE SCALE GENOMIC DNA]</scope>
    <source>
        <tissue evidence="6">Muscle</tissue>
    </source>
</reference>
<keyword evidence="3" id="KW-0539">Nucleus</keyword>
<dbReference type="SUPFAM" id="SSF50978">
    <property type="entry name" value="WD40 repeat-like"/>
    <property type="match status" value="1"/>
</dbReference>
<protein>
    <submittedName>
        <fullName evidence="6">Cleavage stimulation factor subunit 1</fullName>
    </submittedName>
</protein>
<dbReference type="GO" id="GO:0031124">
    <property type="term" value="P:mRNA 3'-end processing"/>
    <property type="evidence" value="ECO:0007669"/>
    <property type="project" value="InterPro"/>
</dbReference>
<dbReference type="PANTHER" id="PTHR44133:SF2">
    <property type="entry name" value="CLEAVAGE STIMULATION FACTOR SUBUNIT 1"/>
    <property type="match status" value="1"/>
</dbReference>
<evidence type="ECO:0000256" key="2">
    <source>
        <dbReference type="ARBA" id="ARBA00022664"/>
    </source>
</evidence>
<evidence type="ECO:0000256" key="3">
    <source>
        <dbReference type="ARBA" id="ARBA00023242"/>
    </source>
</evidence>
<dbReference type="InterPro" id="IPR038184">
    <property type="entry name" value="CSTF1_dimer_sf"/>
</dbReference>